<dbReference type="STRING" id="1423738.FC84_GL000813"/>
<dbReference type="PIRSF" id="PIRSF031503">
    <property type="entry name" value="UCP031503_mp"/>
    <property type="match status" value="1"/>
</dbReference>
<dbReference type="InterPro" id="IPR014564">
    <property type="entry name" value="UCP031503_TM"/>
</dbReference>
<dbReference type="RefSeq" id="WP_057757234.1">
    <property type="nucleotide sequence ID" value="NZ_AYYK01000016.1"/>
</dbReference>
<evidence type="ECO:0000313" key="2">
    <source>
        <dbReference type="EMBL" id="KRM78555.1"/>
    </source>
</evidence>
<accession>A0A0R2BQU7</accession>
<organism evidence="2 3">
    <name type="scientific">Lapidilactobacillus dextrinicus DSM 20335</name>
    <dbReference type="NCBI Taxonomy" id="1423738"/>
    <lineage>
        <taxon>Bacteria</taxon>
        <taxon>Bacillati</taxon>
        <taxon>Bacillota</taxon>
        <taxon>Bacilli</taxon>
        <taxon>Lactobacillales</taxon>
        <taxon>Lactobacillaceae</taxon>
        <taxon>Lapidilactobacillus</taxon>
    </lineage>
</organism>
<keyword evidence="1" id="KW-1133">Transmembrane helix</keyword>
<dbReference type="Pfam" id="PF07907">
    <property type="entry name" value="YibE_F"/>
    <property type="match status" value="1"/>
</dbReference>
<dbReference type="PANTHER" id="PTHR41771:SF1">
    <property type="entry name" value="MEMBRANE PROTEIN"/>
    <property type="match status" value="1"/>
</dbReference>
<keyword evidence="1" id="KW-0472">Membrane</keyword>
<evidence type="ECO:0000256" key="1">
    <source>
        <dbReference type="SAM" id="Phobius"/>
    </source>
</evidence>
<feature type="transmembrane region" description="Helical" evidence="1">
    <location>
        <begin position="123"/>
        <end position="153"/>
    </location>
</feature>
<comment type="caution">
    <text evidence="2">The sequence shown here is derived from an EMBL/GenBank/DDBJ whole genome shotgun (WGS) entry which is preliminary data.</text>
</comment>
<sequence length="248" mass="26626">MSTMLALLLVLLTLMVIVGGRSGIKSYLSIIINFGLVFIVALLISWGANIALTAACFVPLKLLTIIYLGTNETKIADKSFLISFIVTVIIVVLILGFNFLAQAPGIGEQSGEDLIGLSDAPGLSFAAIGVVVAIFSTLGAISEAAVAMSAGLIELKRQNQQLSMAKFYQSGLNIGEDILGTAVNTILFGFFGSFLALFIWYTRLNYTISQILNDKLFAQEFLIMCYSIIGVLLVIPLTTLVVSRSKKL</sequence>
<keyword evidence="1" id="KW-0812">Transmembrane</keyword>
<dbReference type="AlphaFoldDB" id="A0A0R2BQU7"/>
<evidence type="ECO:0000313" key="3">
    <source>
        <dbReference type="Proteomes" id="UP000051813"/>
    </source>
</evidence>
<dbReference type="Proteomes" id="UP000051813">
    <property type="component" value="Unassembled WGS sequence"/>
</dbReference>
<protein>
    <submittedName>
        <fullName evidence="2">Multitransmembrane protein</fullName>
    </submittedName>
</protein>
<reference evidence="2 3" key="1">
    <citation type="journal article" date="2015" name="Genome Announc.">
        <title>Expanding the biotechnology potential of lactobacilli through comparative genomics of 213 strains and associated genera.</title>
        <authorList>
            <person name="Sun Z."/>
            <person name="Harris H.M."/>
            <person name="McCann A."/>
            <person name="Guo C."/>
            <person name="Argimon S."/>
            <person name="Zhang W."/>
            <person name="Yang X."/>
            <person name="Jeffery I.B."/>
            <person name="Cooney J.C."/>
            <person name="Kagawa T.F."/>
            <person name="Liu W."/>
            <person name="Song Y."/>
            <person name="Salvetti E."/>
            <person name="Wrobel A."/>
            <person name="Rasinkangas P."/>
            <person name="Parkhill J."/>
            <person name="Rea M.C."/>
            <person name="O'Sullivan O."/>
            <person name="Ritari J."/>
            <person name="Douillard F.P."/>
            <person name="Paul Ross R."/>
            <person name="Yang R."/>
            <person name="Briner A.E."/>
            <person name="Felis G.E."/>
            <person name="de Vos W.M."/>
            <person name="Barrangou R."/>
            <person name="Klaenhammer T.R."/>
            <person name="Caufield P.W."/>
            <person name="Cui Y."/>
            <person name="Zhang H."/>
            <person name="O'Toole P.W."/>
        </authorList>
    </citation>
    <scope>NUCLEOTIDE SEQUENCE [LARGE SCALE GENOMIC DNA]</scope>
    <source>
        <strain evidence="2 3">DSM 20335</strain>
    </source>
</reference>
<proteinExistence type="predicted"/>
<feature type="transmembrane region" description="Helical" evidence="1">
    <location>
        <begin position="30"/>
        <end position="60"/>
    </location>
</feature>
<dbReference type="EMBL" id="AYYK01000016">
    <property type="protein sequence ID" value="KRM78555.1"/>
    <property type="molecule type" value="Genomic_DNA"/>
</dbReference>
<feature type="transmembrane region" description="Helical" evidence="1">
    <location>
        <begin position="80"/>
        <end position="103"/>
    </location>
</feature>
<keyword evidence="3" id="KW-1185">Reference proteome</keyword>
<gene>
    <name evidence="2" type="ORF">FC84_GL000813</name>
</gene>
<name>A0A0R2BQU7_9LACO</name>
<dbReference type="OrthoDB" id="2414035at2"/>
<dbReference type="PANTHER" id="PTHR41771">
    <property type="entry name" value="MEMBRANE PROTEIN-RELATED"/>
    <property type="match status" value="1"/>
</dbReference>
<feature type="transmembrane region" description="Helical" evidence="1">
    <location>
        <begin position="174"/>
        <end position="201"/>
    </location>
</feature>
<feature type="transmembrane region" description="Helical" evidence="1">
    <location>
        <begin position="221"/>
        <end position="242"/>
    </location>
</feature>
<dbReference type="PATRIC" id="fig|1423738.3.peg.823"/>
<dbReference type="InterPro" id="IPR012507">
    <property type="entry name" value="YibE_F"/>
</dbReference>